<proteinExistence type="predicted"/>
<organism evidence="1 2">
    <name type="scientific">Echria macrotheca</name>
    <dbReference type="NCBI Taxonomy" id="438768"/>
    <lineage>
        <taxon>Eukaryota</taxon>
        <taxon>Fungi</taxon>
        <taxon>Dikarya</taxon>
        <taxon>Ascomycota</taxon>
        <taxon>Pezizomycotina</taxon>
        <taxon>Sordariomycetes</taxon>
        <taxon>Sordariomycetidae</taxon>
        <taxon>Sordariales</taxon>
        <taxon>Schizotheciaceae</taxon>
        <taxon>Echria</taxon>
    </lineage>
</organism>
<keyword evidence="2" id="KW-1185">Reference proteome</keyword>
<comment type="caution">
    <text evidence="1">The sequence shown here is derived from an EMBL/GenBank/DDBJ whole genome shotgun (WGS) entry which is preliminary data.</text>
</comment>
<dbReference type="Proteomes" id="UP001239445">
    <property type="component" value="Unassembled WGS sequence"/>
</dbReference>
<accession>A0AAJ0BIK7</accession>
<dbReference type="AlphaFoldDB" id="A0AAJ0BIK7"/>
<gene>
    <name evidence="1" type="ORF">QBC47DRAFT_336533</name>
</gene>
<evidence type="ECO:0000313" key="2">
    <source>
        <dbReference type="Proteomes" id="UP001239445"/>
    </source>
</evidence>
<evidence type="ECO:0000313" key="1">
    <source>
        <dbReference type="EMBL" id="KAK1758963.1"/>
    </source>
</evidence>
<dbReference type="EMBL" id="MU839828">
    <property type="protein sequence ID" value="KAK1758963.1"/>
    <property type="molecule type" value="Genomic_DNA"/>
</dbReference>
<name>A0AAJ0BIK7_9PEZI</name>
<reference evidence="1" key="1">
    <citation type="submission" date="2023-06" db="EMBL/GenBank/DDBJ databases">
        <title>Genome-scale phylogeny and comparative genomics of the fungal order Sordariales.</title>
        <authorList>
            <consortium name="Lawrence Berkeley National Laboratory"/>
            <person name="Hensen N."/>
            <person name="Bonometti L."/>
            <person name="Westerberg I."/>
            <person name="Brannstrom I.O."/>
            <person name="Guillou S."/>
            <person name="Cros-Aarteil S."/>
            <person name="Calhoun S."/>
            <person name="Haridas S."/>
            <person name="Kuo A."/>
            <person name="Mondo S."/>
            <person name="Pangilinan J."/>
            <person name="Riley R."/>
            <person name="Labutti K."/>
            <person name="Andreopoulos B."/>
            <person name="Lipzen A."/>
            <person name="Chen C."/>
            <person name="Yanf M."/>
            <person name="Daum C."/>
            <person name="Ng V."/>
            <person name="Clum A."/>
            <person name="Steindorff A."/>
            <person name="Ohm R."/>
            <person name="Martin F."/>
            <person name="Silar P."/>
            <person name="Natvig D."/>
            <person name="Lalanne C."/>
            <person name="Gautier V."/>
            <person name="Ament-Velasquez S.L."/>
            <person name="Kruys A."/>
            <person name="Hutchinson M.I."/>
            <person name="Powell A.J."/>
            <person name="Barry K."/>
            <person name="Miller A.N."/>
            <person name="Grigoriev I.V."/>
            <person name="Debuchy R."/>
            <person name="Gladieux P."/>
            <person name="Thoren M.H."/>
            <person name="Johannesson H."/>
        </authorList>
    </citation>
    <scope>NUCLEOTIDE SEQUENCE</scope>
    <source>
        <strain evidence="1">PSN4</strain>
    </source>
</reference>
<dbReference type="Gene3D" id="2.60.120.10">
    <property type="entry name" value="Jelly Rolls"/>
    <property type="match status" value="1"/>
</dbReference>
<dbReference type="InterPro" id="IPR014710">
    <property type="entry name" value="RmlC-like_jellyroll"/>
</dbReference>
<dbReference type="CDD" id="cd02208">
    <property type="entry name" value="cupin_RmlC-like"/>
    <property type="match status" value="1"/>
</dbReference>
<sequence length="257" mass="28934">MASSAPGKPGTGTGTGHILPHYDHDGLLTVTAFEGAITTSLLPFDTADLAFSFRIVFRPRHPRLANAPGKPPMHFHVHQDEYLRVLRGALVLEMDYGGERVVRPRDGDVVVPRGEHHRLYTLPPPTGGGGEEEEGDDVEEVEVLLWGEQTESAQKLDLIFFENWYAYQEKVVVGGEGVSLLQVLIMFDAAGTYLSLPRWVPFRVPLAKIMGVVGGRWIGSLMGYQPYYEDWTTDWDLACETMETSWFWRRFAVRKRT</sequence>
<dbReference type="InterPro" id="IPR011051">
    <property type="entry name" value="RmlC_Cupin_sf"/>
</dbReference>
<protein>
    <submittedName>
        <fullName evidence="1">Uncharacterized protein</fullName>
    </submittedName>
</protein>
<dbReference type="SUPFAM" id="SSF51182">
    <property type="entry name" value="RmlC-like cupins"/>
    <property type="match status" value="1"/>
</dbReference>